<dbReference type="EMBL" id="CP003740">
    <property type="protein sequence ID" value="AGI66018.1"/>
    <property type="molecule type" value="Genomic_DNA"/>
</dbReference>
<protein>
    <submittedName>
        <fullName evidence="1">Uncharacterized protein</fullName>
    </submittedName>
</protein>
<keyword evidence="2" id="KW-1185">Reference proteome</keyword>
<evidence type="ECO:0000313" key="2">
    <source>
        <dbReference type="Proteomes" id="UP000005307"/>
    </source>
</evidence>
<dbReference type="AlphaFoldDB" id="M9R2P7"/>
<accession>M9R2P7</accession>
<organism evidence="1 2">
    <name type="scientific">Octadecabacter antarcticus 307</name>
    <dbReference type="NCBI Taxonomy" id="391626"/>
    <lineage>
        <taxon>Bacteria</taxon>
        <taxon>Pseudomonadati</taxon>
        <taxon>Pseudomonadota</taxon>
        <taxon>Alphaproteobacteria</taxon>
        <taxon>Rhodobacterales</taxon>
        <taxon>Roseobacteraceae</taxon>
        <taxon>Octadecabacter</taxon>
    </lineage>
</organism>
<reference evidence="1 2" key="1">
    <citation type="journal article" date="2013" name="PLoS ONE">
        <title>Poles Apart: Arctic and Antarctic Octadecabacter strains Share High Genome Plasticity and a New Type of Xanthorhodopsin.</title>
        <authorList>
            <person name="Vollmers J."/>
            <person name="Voget S."/>
            <person name="Dietrich S."/>
            <person name="Gollnow K."/>
            <person name="Smits M."/>
            <person name="Meyer K."/>
            <person name="Brinkhoff T."/>
            <person name="Simon M."/>
            <person name="Daniel R."/>
        </authorList>
    </citation>
    <scope>NUCLEOTIDE SEQUENCE [LARGE SCALE GENOMIC DNA]</scope>
    <source>
        <strain evidence="1 2">307</strain>
    </source>
</reference>
<dbReference type="Proteomes" id="UP000005307">
    <property type="component" value="Chromosome"/>
</dbReference>
<evidence type="ECO:0000313" key="1">
    <source>
        <dbReference type="EMBL" id="AGI66018.1"/>
    </source>
</evidence>
<sequence>MLGVFLARVWRLINRNQSHQAANAMATPCVTMTLHVSCHSLPGSAYGVCMRGCRDPYHGVSKNCLSINSMNRRFSALSPFGA</sequence>
<gene>
    <name evidence="1" type="ORF">OAN307_c02580</name>
</gene>
<dbReference type="HOGENOM" id="CLU_2554934_0_0_5"/>
<dbReference type="KEGG" id="oat:OAN307_c02580"/>
<proteinExistence type="predicted"/>
<name>M9R2P7_9RHOB</name>